<evidence type="ECO:0000256" key="7">
    <source>
        <dbReference type="ARBA" id="ARBA00035585"/>
    </source>
</evidence>
<evidence type="ECO:0000313" key="10">
    <source>
        <dbReference type="EMBL" id="CAB4747523.1"/>
    </source>
</evidence>
<dbReference type="EMBL" id="CAEZYX010000122">
    <property type="protein sequence ID" value="CAB4747523.1"/>
    <property type="molecule type" value="Genomic_DNA"/>
</dbReference>
<keyword evidence="3 8" id="KW-0812">Transmembrane</keyword>
<proteinExistence type="inferred from homology"/>
<evidence type="ECO:0000313" key="9">
    <source>
        <dbReference type="EMBL" id="CAB4671367.1"/>
    </source>
</evidence>
<comment type="subcellular location">
    <subcellularLocation>
        <location evidence="1">Cell membrane</location>
        <topology evidence="1">Multi-pass membrane protein</topology>
    </subcellularLocation>
</comment>
<evidence type="ECO:0000256" key="1">
    <source>
        <dbReference type="ARBA" id="ARBA00004651"/>
    </source>
</evidence>
<reference evidence="10" key="1">
    <citation type="submission" date="2020-05" db="EMBL/GenBank/DDBJ databases">
        <authorList>
            <person name="Chiriac C."/>
            <person name="Salcher M."/>
            <person name="Ghai R."/>
            <person name="Kavagutti S V."/>
        </authorList>
    </citation>
    <scope>NUCLEOTIDE SEQUENCE</scope>
</reference>
<dbReference type="EMBL" id="CAFBQT010000032">
    <property type="protein sequence ID" value="CAB5061984.1"/>
    <property type="molecule type" value="Genomic_DNA"/>
</dbReference>
<dbReference type="HAMAP" id="MF_00454">
    <property type="entry name" value="FluC"/>
    <property type="match status" value="1"/>
</dbReference>
<comment type="similarity">
    <text evidence="6">Belongs to the fluoride channel Fluc/FEX (TC 1.A.43) family.</text>
</comment>
<accession>A0A6J6TLD4</accession>
<dbReference type="GO" id="GO:0005886">
    <property type="term" value="C:plasma membrane"/>
    <property type="evidence" value="ECO:0007669"/>
    <property type="project" value="UniProtKB-SubCell"/>
</dbReference>
<dbReference type="Pfam" id="PF02537">
    <property type="entry name" value="CRCB"/>
    <property type="match status" value="1"/>
</dbReference>
<feature type="transmembrane region" description="Helical" evidence="8">
    <location>
        <begin position="57"/>
        <end position="77"/>
    </location>
</feature>
<gene>
    <name evidence="9" type="ORF">UFOPK2312_00586</name>
    <name evidence="10" type="ORF">UFOPK2802_00930</name>
    <name evidence="11" type="ORF">UFOPK4355_00403</name>
</gene>
<organism evidence="10">
    <name type="scientific">freshwater metagenome</name>
    <dbReference type="NCBI Taxonomy" id="449393"/>
    <lineage>
        <taxon>unclassified sequences</taxon>
        <taxon>metagenomes</taxon>
        <taxon>ecological metagenomes</taxon>
    </lineage>
</organism>
<evidence type="ECO:0000256" key="3">
    <source>
        <dbReference type="ARBA" id="ARBA00022692"/>
    </source>
</evidence>
<name>A0A6J6TLD4_9ZZZZ</name>
<dbReference type="AlphaFoldDB" id="A0A6J6TLD4"/>
<protein>
    <submittedName>
        <fullName evidence="10">Unannotated protein</fullName>
    </submittedName>
</protein>
<evidence type="ECO:0000256" key="2">
    <source>
        <dbReference type="ARBA" id="ARBA00022475"/>
    </source>
</evidence>
<evidence type="ECO:0000256" key="4">
    <source>
        <dbReference type="ARBA" id="ARBA00022989"/>
    </source>
</evidence>
<feature type="transmembrane region" description="Helical" evidence="8">
    <location>
        <begin position="89"/>
        <end position="108"/>
    </location>
</feature>
<keyword evidence="4 8" id="KW-1133">Transmembrane helix</keyword>
<evidence type="ECO:0000256" key="8">
    <source>
        <dbReference type="SAM" id="Phobius"/>
    </source>
</evidence>
<evidence type="ECO:0000256" key="5">
    <source>
        <dbReference type="ARBA" id="ARBA00023136"/>
    </source>
</evidence>
<evidence type="ECO:0000256" key="6">
    <source>
        <dbReference type="ARBA" id="ARBA00035120"/>
    </source>
</evidence>
<sequence length="110" mass="11833">MRSLLFVFGSAIGAPLRFLIVRLFQSKSQFFTGVLVVNVVGSFLLPIFLVSDQSNSAFLGMGFCGAFTTWSALALELDQELTQGEKRKFLANLGLNLFLGFGAAALGASF</sequence>
<keyword evidence="5 8" id="KW-0472">Membrane</keyword>
<feature type="transmembrane region" description="Helical" evidence="8">
    <location>
        <begin position="6"/>
        <end position="24"/>
    </location>
</feature>
<comment type="catalytic activity">
    <reaction evidence="7">
        <text>fluoride(in) = fluoride(out)</text>
        <dbReference type="Rhea" id="RHEA:76159"/>
        <dbReference type="ChEBI" id="CHEBI:17051"/>
    </reaction>
    <physiologicalReaction direction="left-to-right" evidence="7">
        <dbReference type="Rhea" id="RHEA:76160"/>
    </physiologicalReaction>
</comment>
<feature type="transmembrane region" description="Helical" evidence="8">
    <location>
        <begin position="31"/>
        <end position="51"/>
    </location>
</feature>
<dbReference type="EMBL" id="CAEZWY010000051">
    <property type="protein sequence ID" value="CAB4671367.1"/>
    <property type="molecule type" value="Genomic_DNA"/>
</dbReference>
<evidence type="ECO:0000313" key="11">
    <source>
        <dbReference type="EMBL" id="CAB5061984.1"/>
    </source>
</evidence>
<keyword evidence="2" id="KW-1003">Cell membrane</keyword>
<dbReference type="InterPro" id="IPR003691">
    <property type="entry name" value="FluC"/>
</dbReference>